<evidence type="ECO:0000313" key="1">
    <source>
        <dbReference type="EMBL" id="KAF2108402.1"/>
    </source>
</evidence>
<dbReference type="GO" id="GO:0003690">
    <property type="term" value="F:double-stranded DNA binding"/>
    <property type="evidence" value="ECO:0007669"/>
    <property type="project" value="InterPro"/>
</dbReference>
<organism evidence="1 2">
    <name type="scientific">Lophiotrema nucula</name>
    <dbReference type="NCBI Taxonomy" id="690887"/>
    <lineage>
        <taxon>Eukaryota</taxon>
        <taxon>Fungi</taxon>
        <taxon>Dikarya</taxon>
        <taxon>Ascomycota</taxon>
        <taxon>Pezizomycotina</taxon>
        <taxon>Dothideomycetes</taxon>
        <taxon>Pleosporomycetidae</taxon>
        <taxon>Pleosporales</taxon>
        <taxon>Lophiotremataceae</taxon>
        <taxon>Lophiotrema</taxon>
    </lineage>
</organism>
<gene>
    <name evidence="1" type="ORF">BDV96DRAFT_265114</name>
</gene>
<reference evidence="1" key="1">
    <citation type="journal article" date="2020" name="Stud. Mycol.">
        <title>101 Dothideomycetes genomes: a test case for predicting lifestyles and emergence of pathogens.</title>
        <authorList>
            <person name="Haridas S."/>
            <person name="Albert R."/>
            <person name="Binder M."/>
            <person name="Bloem J."/>
            <person name="Labutti K."/>
            <person name="Salamov A."/>
            <person name="Andreopoulos B."/>
            <person name="Baker S."/>
            <person name="Barry K."/>
            <person name="Bills G."/>
            <person name="Bluhm B."/>
            <person name="Cannon C."/>
            <person name="Castanera R."/>
            <person name="Culley D."/>
            <person name="Daum C."/>
            <person name="Ezra D."/>
            <person name="Gonzalez J."/>
            <person name="Henrissat B."/>
            <person name="Kuo A."/>
            <person name="Liang C."/>
            <person name="Lipzen A."/>
            <person name="Lutzoni F."/>
            <person name="Magnuson J."/>
            <person name="Mondo S."/>
            <person name="Nolan M."/>
            <person name="Ohm R."/>
            <person name="Pangilinan J."/>
            <person name="Park H.-J."/>
            <person name="Ramirez L."/>
            <person name="Alfaro M."/>
            <person name="Sun H."/>
            <person name="Tritt A."/>
            <person name="Yoshinaga Y."/>
            <person name="Zwiers L.-H."/>
            <person name="Turgeon B."/>
            <person name="Goodwin S."/>
            <person name="Spatafora J."/>
            <person name="Crous P."/>
            <person name="Grigoriev I."/>
        </authorList>
    </citation>
    <scope>NUCLEOTIDE SEQUENCE</scope>
    <source>
        <strain evidence="1">CBS 627.86</strain>
    </source>
</reference>
<dbReference type="SMART" id="SM00753">
    <property type="entry name" value="PAM"/>
    <property type="match status" value="1"/>
</dbReference>
<dbReference type="InterPro" id="IPR045114">
    <property type="entry name" value="Csn12-like"/>
</dbReference>
<sequence length="566" mass="63669">MAFQSSVLKEFLVEVNKAIQARDGSWLQGLLPLEPEFPESHKPLILELQNRYSYTDNTAEEKLQALVSSAVPETKEEEGFDGNVISPAWSQMITFLVSWMAFVRDVEYFENLLETYYRLSDIQQKVNSALTHPTKGVLILPTLVVYAGVLSRVAIGLDDQPELISHLVTGSEEGVRESLPEKVANVFRQAFITCLNDRNTAMGGIKNGRPDGKKIGIYKMANICLKILFKVQKLDNCQTIFDNIMNNSPPLAIYPAAERVTYLYYLGRFHFARANYYAAQMALQKAFEDCYRNPFNRELSERAKPQRRLILIYLIGTNILLGRFPSNAIYSLDEAAGLRSKFEPITQAIRTGDLEKFRRITNLDLTHETARWLHKYRMFYQINDYCEVYLWRSLVRKVFLHMGKQGETERSAPTLDLNFALAAFHCGERKALMSEGMAQAEGVPGKRHISMIFNDFTPSPKKGYIDPEFEGIEGVKPFDPMPDMLEIESICSSLITQGFLSGFISHASKRFAISGARKAGGWKNGFPNVWDTIKASSDQTCHGWKLDASSGGGGVIRLAGARAAGS</sequence>
<dbReference type="PANTHER" id="PTHR12732:SF8">
    <property type="entry name" value="NUCLEAR MRNA EXPORT PROTEIN THP1"/>
    <property type="match status" value="1"/>
</dbReference>
<accession>A0A6A5YMV1</accession>
<dbReference type="GO" id="GO:0003723">
    <property type="term" value="F:RNA binding"/>
    <property type="evidence" value="ECO:0007669"/>
    <property type="project" value="InterPro"/>
</dbReference>
<dbReference type="AlphaFoldDB" id="A0A6A5YMV1"/>
<dbReference type="PANTHER" id="PTHR12732">
    <property type="entry name" value="UNCHARACTERIZED PROTEASOME COMPONENT REGION PCI-CONTAINING"/>
    <property type="match status" value="1"/>
</dbReference>
<protein>
    <recommendedName>
        <fullName evidence="3">PCI domain-containing protein</fullName>
    </recommendedName>
</protein>
<evidence type="ECO:0008006" key="3">
    <source>
        <dbReference type="Google" id="ProtNLM"/>
    </source>
</evidence>
<name>A0A6A5YMV1_9PLEO</name>
<proteinExistence type="predicted"/>
<dbReference type="Proteomes" id="UP000799770">
    <property type="component" value="Unassembled WGS sequence"/>
</dbReference>
<dbReference type="EMBL" id="ML977348">
    <property type="protein sequence ID" value="KAF2108402.1"/>
    <property type="molecule type" value="Genomic_DNA"/>
</dbReference>
<keyword evidence="2" id="KW-1185">Reference proteome</keyword>
<evidence type="ECO:0000313" key="2">
    <source>
        <dbReference type="Proteomes" id="UP000799770"/>
    </source>
</evidence>
<dbReference type="OrthoDB" id="5404651at2759"/>